<dbReference type="Proteomes" id="UP001501323">
    <property type="component" value="Unassembled WGS sequence"/>
</dbReference>
<dbReference type="RefSeq" id="WP_345295792.1">
    <property type="nucleotide sequence ID" value="NZ_BAABJY010000003.1"/>
</dbReference>
<dbReference type="InterPro" id="IPR034904">
    <property type="entry name" value="FSCA_dom_sf"/>
</dbReference>
<accession>A0ABP9E816</accession>
<dbReference type="EMBL" id="BAABJY010000003">
    <property type="protein sequence ID" value="GAA4870696.1"/>
    <property type="molecule type" value="Genomic_DNA"/>
</dbReference>
<dbReference type="PANTHER" id="PTHR42831">
    <property type="entry name" value="FE-S PROTEIN MATURATION AUXILIARY FACTOR YITW"/>
    <property type="match status" value="1"/>
</dbReference>
<dbReference type="PANTHER" id="PTHR42831:SF1">
    <property type="entry name" value="FE-S PROTEIN MATURATION AUXILIARY FACTOR YITW"/>
    <property type="match status" value="1"/>
</dbReference>
<protein>
    <submittedName>
        <fullName evidence="2">Fe-S cluster assembly protein SufT</fullName>
    </submittedName>
</protein>
<keyword evidence="3" id="KW-1185">Reference proteome</keyword>
<comment type="caution">
    <text evidence="2">The sequence shown here is derived from an EMBL/GenBank/DDBJ whole genome shotgun (WGS) entry which is preliminary data.</text>
</comment>
<dbReference type="InterPro" id="IPR017776">
    <property type="entry name" value="FeS_assembly_SufT_put"/>
</dbReference>
<evidence type="ECO:0000313" key="2">
    <source>
        <dbReference type="EMBL" id="GAA4870696.1"/>
    </source>
</evidence>
<evidence type="ECO:0000313" key="3">
    <source>
        <dbReference type="Proteomes" id="UP001501323"/>
    </source>
</evidence>
<proteinExistence type="predicted"/>
<reference evidence="3" key="1">
    <citation type="journal article" date="2019" name="Int. J. Syst. Evol. Microbiol.">
        <title>The Global Catalogue of Microorganisms (GCM) 10K type strain sequencing project: providing services to taxonomists for standard genome sequencing and annotation.</title>
        <authorList>
            <consortium name="The Broad Institute Genomics Platform"/>
            <consortium name="The Broad Institute Genome Sequencing Center for Infectious Disease"/>
            <person name="Wu L."/>
            <person name="Ma J."/>
        </authorList>
    </citation>
    <scope>NUCLEOTIDE SEQUENCE [LARGE SCALE GENOMIC DNA]</scope>
    <source>
        <strain evidence="3">JCM 18392</strain>
    </source>
</reference>
<organism evidence="2 3">
    <name type="scientific">Luteimonas vadosa</name>
    <dbReference type="NCBI Taxonomy" id="1165507"/>
    <lineage>
        <taxon>Bacteria</taxon>
        <taxon>Pseudomonadati</taxon>
        <taxon>Pseudomonadota</taxon>
        <taxon>Gammaproteobacteria</taxon>
        <taxon>Lysobacterales</taxon>
        <taxon>Lysobacteraceae</taxon>
        <taxon>Luteimonas</taxon>
    </lineage>
</organism>
<dbReference type="InterPro" id="IPR002744">
    <property type="entry name" value="MIP18-like"/>
</dbReference>
<sequence length="183" mass="19994">MYSRNSEPVRFERDCAAVLVPQGEEVTLPAGSIGYITQALGGSYTVFLEGNLFRIAGRDADAIGKEPPAPLELAPGADDEAVEQLVWKQLRTCFDPEIPINVVDLGLVYEAVVKHRDDGDREVEVKMTLTAPGCGMGDILVDDVRSKLEMIPTVAEADVELVFDPPWNRTMMSEAARLETGML</sequence>
<feature type="domain" description="MIP18 family-like" evidence="1">
    <location>
        <begin position="84"/>
        <end position="159"/>
    </location>
</feature>
<dbReference type="SUPFAM" id="SSF117916">
    <property type="entry name" value="Fe-S cluster assembly (FSCA) domain-like"/>
    <property type="match status" value="1"/>
</dbReference>
<evidence type="ECO:0000259" key="1">
    <source>
        <dbReference type="Pfam" id="PF01883"/>
    </source>
</evidence>
<dbReference type="NCBIfam" id="TIGR03406">
    <property type="entry name" value="FeS_long_SufT"/>
    <property type="match status" value="1"/>
</dbReference>
<dbReference type="Gene3D" id="3.30.300.130">
    <property type="entry name" value="Fe-S cluster assembly (FSCA)"/>
    <property type="match status" value="1"/>
</dbReference>
<dbReference type="Pfam" id="PF01883">
    <property type="entry name" value="FeS_assembly_P"/>
    <property type="match status" value="1"/>
</dbReference>
<dbReference type="InterPro" id="IPR052339">
    <property type="entry name" value="Fe-S_Maturation_MIP18"/>
</dbReference>
<gene>
    <name evidence="2" type="primary">sufT</name>
    <name evidence="2" type="ORF">GCM10023332_24090</name>
</gene>
<name>A0ABP9E816_9GAMM</name>